<protein>
    <submittedName>
        <fullName evidence="1">Uncharacterized protein</fullName>
    </submittedName>
</protein>
<name>A0A5B7GBB8_PORTR</name>
<dbReference type="EMBL" id="VSRR010011921">
    <property type="protein sequence ID" value="MPC53834.1"/>
    <property type="molecule type" value="Genomic_DNA"/>
</dbReference>
<proteinExistence type="predicted"/>
<dbReference type="AlphaFoldDB" id="A0A5B7GBB8"/>
<reference evidence="1 2" key="1">
    <citation type="submission" date="2019-05" db="EMBL/GenBank/DDBJ databases">
        <title>Another draft genome of Portunus trituberculatus and its Hox gene families provides insights of decapod evolution.</title>
        <authorList>
            <person name="Jeong J.-H."/>
            <person name="Song I."/>
            <person name="Kim S."/>
            <person name="Choi T."/>
            <person name="Kim D."/>
            <person name="Ryu S."/>
            <person name="Kim W."/>
        </authorList>
    </citation>
    <scope>NUCLEOTIDE SEQUENCE [LARGE SCALE GENOMIC DNA]</scope>
    <source>
        <tissue evidence="1">Muscle</tissue>
    </source>
</reference>
<organism evidence="1 2">
    <name type="scientific">Portunus trituberculatus</name>
    <name type="common">Swimming crab</name>
    <name type="synonym">Neptunus trituberculatus</name>
    <dbReference type="NCBI Taxonomy" id="210409"/>
    <lineage>
        <taxon>Eukaryota</taxon>
        <taxon>Metazoa</taxon>
        <taxon>Ecdysozoa</taxon>
        <taxon>Arthropoda</taxon>
        <taxon>Crustacea</taxon>
        <taxon>Multicrustacea</taxon>
        <taxon>Malacostraca</taxon>
        <taxon>Eumalacostraca</taxon>
        <taxon>Eucarida</taxon>
        <taxon>Decapoda</taxon>
        <taxon>Pleocyemata</taxon>
        <taxon>Brachyura</taxon>
        <taxon>Eubrachyura</taxon>
        <taxon>Portunoidea</taxon>
        <taxon>Portunidae</taxon>
        <taxon>Portuninae</taxon>
        <taxon>Portunus</taxon>
    </lineage>
</organism>
<sequence>MTRQARHCQDRVACGRELGSMGCLKKITKKVVDTISHSTPLTSTFTALLLHGSRSSVSLPKAWCKISFTLCYLGKVASASLCRPQLLFMTFKVLSHASRGHDSHLCSSCINSCLGEERDHSCDDSLPCHVARCVTCSCDGGEKIKFHIWTSGTTYLEA</sequence>
<evidence type="ECO:0000313" key="2">
    <source>
        <dbReference type="Proteomes" id="UP000324222"/>
    </source>
</evidence>
<keyword evidence="2" id="KW-1185">Reference proteome</keyword>
<accession>A0A5B7GBB8</accession>
<evidence type="ECO:0000313" key="1">
    <source>
        <dbReference type="EMBL" id="MPC53834.1"/>
    </source>
</evidence>
<gene>
    <name evidence="1" type="ORF">E2C01_047736</name>
</gene>
<dbReference type="Proteomes" id="UP000324222">
    <property type="component" value="Unassembled WGS sequence"/>
</dbReference>
<comment type="caution">
    <text evidence="1">The sequence shown here is derived from an EMBL/GenBank/DDBJ whole genome shotgun (WGS) entry which is preliminary data.</text>
</comment>